<dbReference type="AlphaFoldDB" id="A0A2P1P8G2"/>
<keyword evidence="7 10" id="KW-0546">Nucleotide metabolism</keyword>
<evidence type="ECO:0000256" key="6">
    <source>
        <dbReference type="ARBA" id="ARBA00022842"/>
    </source>
</evidence>
<accession>A0A2P1P8G2</accession>
<evidence type="ECO:0000256" key="8">
    <source>
        <dbReference type="ARBA" id="ARBA00051875"/>
    </source>
</evidence>
<dbReference type="InterPro" id="IPR029001">
    <property type="entry name" value="ITPase-like_fam"/>
</dbReference>
<feature type="binding site" evidence="10">
    <location>
        <position position="178"/>
    </location>
    <ligand>
        <name>substrate</name>
    </ligand>
</feature>
<keyword evidence="4 10" id="KW-0547">Nucleotide-binding</keyword>
<evidence type="ECO:0000256" key="10">
    <source>
        <dbReference type="HAMAP-Rule" id="MF_01405"/>
    </source>
</evidence>
<feature type="binding site" evidence="10">
    <location>
        <position position="73"/>
    </location>
    <ligand>
        <name>Mg(2+)</name>
        <dbReference type="ChEBI" id="CHEBI:18420"/>
    </ligand>
</feature>
<evidence type="ECO:0000256" key="9">
    <source>
        <dbReference type="ARBA" id="ARBA00052017"/>
    </source>
</evidence>
<dbReference type="OrthoDB" id="9807456at2"/>
<dbReference type="EC" id="3.6.1.66" evidence="10"/>
<keyword evidence="5 10" id="KW-0378">Hydrolase</keyword>
<dbReference type="RefSeq" id="WP_106874406.1">
    <property type="nucleotide sequence ID" value="NZ_CP027845.1"/>
</dbReference>
<feature type="binding site" evidence="10">
    <location>
        <position position="74"/>
    </location>
    <ligand>
        <name>substrate</name>
    </ligand>
</feature>
<dbReference type="GO" id="GO:0046872">
    <property type="term" value="F:metal ion binding"/>
    <property type="evidence" value="ECO:0007669"/>
    <property type="project" value="UniProtKB-KW"/>
</dbReference>
<feature type="binding site" evidence="10">
    <location>
        <begin position="155"/>
        <end position="158"/>
    </location>
    <ligand>
        <name>substrate</name>
    </ligand>
</feature>
<dbReference type="Gene3D" id="3.90.950.10">
    <property type="match status" value="1"/>
</dbReference>
<dbReference type="InterPro" id="IPR002637">
    <property type="entry name" value="RdgB/HAM1"/>
</dbReference>
<dbReference type="CDD" id="cd00515">
    <property type="entry name" value="HAM1"/>
    <property type="match status" value="1"/>
</dbReference>
<dbReference type="KEGG" id="ptc:phytr_6060"/>
<evidence type="ECO:0000256" key="4">
    <source>
        <dbReference type="ARBA" id="ARBA00022741"/>
    </source>
</evidence>
<comment type="catalytic activity">
    <reaction evidence="10">
        <text>ITP + H2O = IMP + diphosphate + H(+)</text>
        <dbReference type="Rhea" id="RHEA:29399"/>
        <dbReference type="ChEBI" id="CHEBI:15377"/>
        <dbReference type="ChEBI" id="CHEBI:15378"/>
        <dbReference type="ChEBI" id="CHEBI:33019"/>
        <dbReference type="ChEBI" id="CHEBI:58053"/>
        <dbReference type="ChEBI" id="CHEBI:61402"/>
        <dbReference type="EC" id="3.6.1.66"/>
    </reaction>
</comment>
<dbReference type="PANTHER" id="PTHR11067">
    <property type="entry name" value="INOSINE TRIPHOSPHATE PYROPHOSPHATASE/HAM1 PROTEIN"/>
    <property type="match status" value="1"/>
</dbReference>
<dbReference type="GO" id="GO:0017111">
    <property type="term" value="F:ribonucleoside triphosphate phosphatase activity"/>
    <property type="evidence" value="ECO:0007669"/>
    <property type="project" value="InterPro"/>
</dbReference>
<protein>
    <recommendedName>
        <fullName evidence="10">dITP/XTP pyrophosphatase</fullName>
        <ecNumber evidence="10">3.6.1.66</ecNumber>
    </recommendedName>
    <alternativeName>
        <fullName evidence="10">Non-canonical purine NTP pyrophosphatase</fullName>
    </alternativeName>
    <alternativeName>
        <fullName evidence="10">Non-standard purine NTP pyrophosphatase</fullName>
    </alternativeName>
    <alternativeName>
        <fullName evidence="10">Nucleoside-triphosphate diphosphatase</fullName>
    </alternativeName>
    <alternativeName>
        <fullName evidence="10">Nucleoside-triphosphate pyrophosphatase</fullName>
        <shortName evidence="10">NTPase</shortName>
    </alternativeName>
</protein>
<dbReference type="GO" id="GO:0000166">
    <property type="term" value="F:nucleotide binding"/>
    <property type="evidence" value="ECO:0007669"/>
    <property type="project" value="UniProtKB-KW"/>
</dbReference>
<comment type="subunit">
    <text evidence="2 10">Homodimer.</text>
</comment>
<comment type="similarity">
    <text evidence="1 10 11">Belongs to the HAM1 NTPase family.</text>
</comment>
<dbReference type="InterPro" id="IPR020922">
    <property type="entry name" value="dITP/XTP_pyrophosphatase"/>
</dbReference>
<feature type="binding site" evidence="10">
    <location>
        <position position="44"/>
    </location>
    <ligand>
        <name>Mg(2+)</name>
        <dbReference type="ChEBI" id="CHEBI:18420"/>
    </ligand>
</feature>
<evidence type="ECO:0000256" key="7">
    <source>
        <dbReference type="ARBA" id="ARBA00023080"/>
    </source>
</evidence>
<gene>
    <name evidence="12" type="ORF">phytr_6060</name>
</gene>
<dbReference type="GO" id="GO:0009117">
    <property type="term" value="P:nucleotide metabolic process"/>
    <property type="evidence" value="ECO:0007669"/>
    <property type="project" value="UniProtKB-KW"/>
</dbReference>
<dbReference type="Pfam" id="PF01725">
    <property type="entry name" value="Ham1p_like"/>
    <property type="match status" value="1"/>
</dbReference>
<dbReference type="Proteomes" id="UP000241762">
    <property type="component" value="Chromosome"/>
</dbReference>
<feature type="binding site" evidence="10">
    <location>
        <begin position="183"/>
        <end position="184"/>
    </location>
    <ligand>
        <name>substrate</name>
    </ligand>
</feature>
<dbReference type="PANTHER" id="PTHR11067:SF9">
    <property type="entry name" value="INOSINE TRIPHOSPHATE PYROPHOSPHATASE"/>
    <property type="match status" value="1"/>
</dbReference>
<keyword evidence="13" id="KW-1185">Reference proteome</keyword>
<sequence length="198" mass="22263">MKNFQILIASTNKGKIAELSELLAPFNYKILSLADLESKPLEPDEPFNTFLENAIHKAKYYGKMTNYTCLAEDSGLCIEALDNFPGVRSKEFSVACGGIENALQKLEIMLKGKENRNAFFHSSIALYFPDQDKILTASGQDHGSITFPPRGRQGFSFDPIFIPTGYNETFAELGMQKKNEMSHRSKALKDIIRQLEKL</sequence>
<evidence type="ECO:0000256" key="5">
    <source>
        <dbReference type="ARBA" id="ARBA00022801"/>
    </source>
</evidence>
<reference evidence="12 13" key="1">
    <citation type="submission" date="2018-03" db="EMBL/GenBank/DDBJ databases">
        <title>A gene transfer event suggests a long-term partnership between eustigmatophyte algae and a novel lineage of endosymbiotic bacteria.</title>
        <authorList>
            <person name="Yurchenko T."/>
            <person name="Sevcikova T."/>
            <person name="Pribyl P."/>
            <person name="El Karkouri K."/>
            <person name="Klimes V."/>
            <person name="Amaral R."/>
            <person name="Zbrankova V."/>
            <person name="Kim E."/>
            <person name="Raoult D."/>
            <person name="Santos L.M.A."/>
            <person name="Elias M."/>
        </authorList>
    </citation>
    <scope>NUCLEOTIDE SEQUENCE [LARGE SCALE GENOMIC DNA]</scope>
    <source>
        <strain evidence="12">CCALA 838</strain>
    </source>
</reference>
<evidence type="ECO:0000256" key="2">
    <source>
        <dbReference type="ARBA" id="ARBA00011738"/>
    </source>
</evidence>
<feature type="binding site" evidence="10">
    <location>
        <begin position="10"/>
        <end position="15"/>
    </location>
    <ligand>
        <name>substrate</name>
    </ligand>
</feature>
<comment type="catalytic activity">
    <reaction evidence="8 10">
        <text>dITP + H2O = dIMP + diphosphate + H(+)</text>
        <dbReference type="Rhea" id="RHEA:28342"/>
        <dbReference type="ChEBI" id="CHEBI:15377"/>
        <dbReference type="ChEBI" id="CHEBI:15378"/>
        <dbReference type="ChEBI" id="CHEBI:33019"/>
        <dbReference type="ChEBI" id="CHEBI:61194"/>
        <dbReference type="ChEBI" id="CHEBI:61382"/>
        <dbReference type="EC" id="3.6.1.66"/>
    </reaction>
</comment>
<dbReference type="GO" id="GO:0035870">
    <property type="term" value="F:dITP diphosphatase activity"/>
    <property type="evidence" value="ECO:0007669"/>
    <property type="project" value="UniProtKB-UniRule"/>
</dbReference>
<dbReference type="GO" id="GO:0005829">
    <property type="term" value="C:cytosol"/>
    <property type="evidence" value="ECO:0007669"/>
    <property type="project" value="TreeGrafter"/>
</dbReference>
<dbReference type="GO" id="GO:0036222">
    <property type="term" value="F:XTP diphosphatase activity"/>
    <property type="evidence" value="ECO:0007669"/>
    <property type="project" value="UniProtKB-UniRule"/>
</dbReference>
<comment type="function">
    <text evidence="10">Pyrophosphatase that catalyzes the hydrolysis of nucleoside triphosphates to their monophosphate derivatives, with a high preference for the non-canonical purine nucleotides XTP (xanthosine triphosphate), dITP (deoxyinosine triphosphate) and ITP. Seems to function as a house-cleaning enzyme that removes non-canonical purine nucleotides from the nucleotide pool, thus preventing their incorporation into DNA/RNA and avoiding chromosomal lesions.</text>
</comment>
<evidence type="ECO:0000256" key="1">
    <source>
        <dbReference type="ARBA" id="ARBA00008023"/>
    </source>
</evidence>
<keyword evidence="6 10" id="KW-0460">Magnesium</keyword>
<evidence type="ECO:0000256" key="3">
    <source>
        <dbReference type="ARBA" id="ARBA00022723"/>
    </source>
</evidence>
<organism evidence="12 13">
    <name type="scientific">Candidatus Phycorickettsia trachydisci</name>
    <dbReference type="NCBI Taxonomy" id="2115978"/>
    <lineage>
        <taxon>Bacteria</taxon>
        <taxon>Pseudomonadati</taxon>
        <taxon>Pseudomonadota</taxon>
        <taxon>Alphaproteobacteria</taxon>
        <taxon>Rickettsiales</taxon>
        <taxon>Rickettsiaceae</taxon>
        <taxon>Candidatus Phycorickettsia</taxon>
    </lineage>
</organism>
<dbReference type="GO" id="GO:0036220">
    <property type="term" value="F:ITP diphosphatase activity"/>
    <property type="evidence" value="ECO:0007669"/>
    <property type="project" value="UniProtKB-UniRule"/>
</dbReference>
<dbReference type="EMBL" id="CP027845">
    <property type="protein sequence ID" value="AVP87547.1"/>
    <property type="molecule type" value="Genomic_DNA"/>
</dbReference>
<dbReference type="FunFam" id="3.90.950.10:FF:000001">
    <property type="entry name" value="dITP/XTP pyrophosphatase"/>
    <property type="match status" value="1"/>
</dbReference>
<keyword evidence="3 10" id="KW-0479">Metal-binding</keyword>
<dbReference type="HAMAP" id="MF_01405">
    <property type="entry name" value="Non_canon_purine_NTPase"/>
    <property type="match status" value="1"/>
</dbReference>
<proteinExistence type="inferred from homology"/>
<comment type="catalytic activity">
    <reaction evidence="9 10">
        <text>XTP + H2O = XMP + diphosphate + H(+)</text>
        <dbReference type="Rhea" id="RHEA:28610"/>
        <dbReference type="ChEBI" id="CHEBI:15377"/>
        <dbReference type="ChEBI" id="CHEBI:15378"/>
        <dbReference type="ChEBI" id="CHEBI:33019"/>
        <dbReference type="ChEBI" id="CHEBI:57464"/>
        <dbReference type="ChEBI" id="CHEBI:61314"/>
        <dbReference type="EC" id="3.6.1.66"/>
    </reaction>
</comment>
<evidence type="ECO:0000256" key="11">
    <source>
        <dbReference type="RuleBase" id="RU003781"/>
    </source>
</evidence>
<feature type="active site" description="Proton acceptor" evidence="10">
    <location>
        <position position="73"/>
    </location>
</feature>
<dbReference type="NCBIfam" id="TIGR00042">
    <property type="entry name" value="RdgB/HAM1 family non-canonical purine NTP pyrophosphatase"/>
    <property type="match status" value="1"/>
</dbReference>
<evidence type="ECO:0000313" key="12">
    <source>
        <dbReference type="EMBL" id="AVP87547.1"/>
    </source>
</evidence>
<evidence type="ECO:0000313" key="13">
    <source>
        <dbReference type="Proteomes" id="UP000241762"/>
    </source>
</evidence>
<dbReference type="GO" id="GO:0009146">
    <property type="term" value="P:purine nucleoside triphosphate catabolic process"/>
    <property type="evidence" value="ECO:0007669"/>
    <property type="project" value="UniProtKB-UniRule"/>
</dbReference>
<comment type="cofactor">
    <cofactor evidence="10">
        <name>Mg(2+)</name>
        <dbReference type="ChEBI" id="CHEBI:18420"/>
    </cofactor>
    <text evidence="10">Binds 1 Mg(2+) ion per subunit.</text>
</comment>
<name>A0A2P1P8G2_9RICK</name>
<dbReference type="SUPFAM" id="SSF52972">
    <property type="entry name" value="ITPase-like"/>
    <property type="match status" value="1"/>
</dbReference>